<proteinExistence type="predicted"/>
<feature type="region of interest" description="Disordered" evidence="4">
    <location>
        <begin position="354"/>
        <end position="398"/>
    </location>
</feature>
<feature type="compositionally biased region" description="Low complexity" evidence="4">
    <location>
        <begin position="794"/>
        <end position="805"/>
    </location>
</feature>
<evidence type="ECO:0000256" key="1">
    <source>
        <dbReference type="ARBA" id="ARBA00004245"/>
    </source>
</evidence>
<feature type="domain" description="GAR" evidence="5">
    <location>
        <begin position="637"/>
        <end position="720"/>
    </location>
</feature>
<feature type="region of interest" description="Disordered" evidence="4">
    <location>
        <begin position="467"/>
        <end position="578"/>
    </location>
</feature>
<feature type="compositionally biased region" description="Polar residues" evidence="4">
    <location>
        <begin position="470"/>
        <end position="480"/>
    </location>
</feature>
<evidence type="ECO:0000256" key="3">
    <source>
        <dbReference type="ARBA" id="ARBA00023212"/>
    </source>
</evidence>
<feature type="region of interest" description="Disordered" evidence="4">
    <location>
        <begin position="636"/>
        <end position="664"/>
    </location>
</feature>
<gene>
    <name evidence="6" type="ORF">P154DRAFT_524566</name>
</gene>
<dbReference type="OrthoDB" id="5409589at2759"/>
<dbReference type="SUPFAM" id="SSF143575">
    <property type="entry name" value="GAS2 domain-like"/>
    <property type="match status" value="1"/>
</dbReference>
<feature type="compositionally biased region" description="Polar residues" evidence="4">
    <location>
        <begin position="379"/>
        <end position="390"/>
    </location>
</feature>
<name>A0A6A5W6X6_9PLEO</name>
<feature type="compositionally biased region" description="Basic and acidic residues" evidence="4">
    <location>
        <begin position="865"/>
        <end position="875"/>
    </location>
</feature>
<dbReference type="PROSITE" id="PS51460">
    <property type="entry name" value="GAR"/>
    <property type="match status" value="1"/>
</dbReference>
<keyword evidence="7" id="KW-1185">Reference proteome</keyword>
<feature type="compositionally biased region" description="Polar residues" evidence="4">
    <location>
        <begin position="760"/>
        <end position="770"/>
    </location>
</feature>
<dbReference type="GO" id="GO:0005856">
    <property type="term" value="C:cytoskeleton"/>
    <property type="evidence" value="ECO:0007669"/>
    <property type="project" value="UniProtKB-SubCell"/>
</dbReference>
<evidence type="ECO:0000256" key="2">
    <source>
        <dbReference type="ARBA" id="ARBA00022490"/>
    </source>
</evidence>
<dbReference type="Pfam" id="PF02187">
    <property type="entry name" value="GAS2"/>
    <property type="match status" value="1"/>
</dbReference>
<dbReference type="GO" id="GO:0008017">
    <property type="term" value="F:microtubule binding"/>
    <property type="evidence" value="ECO:0007669"/>
    <property type="project" value="InterPro"/>
</dbReference>
<feature type="region of interest" description="Disordered" evidence="4">
    <location>
        <begin position="412"/>
        <end position="441"/>
    </location>
</feature>
<feature type="region of interest" description="Disordered" evidence="4">
    <location>
        <begin position="736"/>
        <end position="826"/>
    </location>
</feature>
<keyword evidence="3" id="KW-0206">Cytoskeleton</keyword>
<feature type="region of interest" description="Disordered" evidence="4">
    <location>
        <begin position="844"/>
        <end position="908"/>
    </location>
</feature>
<feature type="compositionally biased region" description="Pro residues" evidence="4">
    <location>
        <begin position="1"/>
        <end position="16"/>
    </location>
</feature>
<feature type="compositionally biased region" description="Low complexity" evidence="4">
    <location>
        <begin position="507"/>
        <end position="529"/>
    </location>
</feature>
<accession>A0A6A5W6X6</accession>
<dbReference type="EMBL" id="ML977610">
    <property type="protein sequence ID" value="KAF1997683.1"/>
    <property type="molecule type" value="Genomic_DNA"/>
</dbReference>
<dbReference type="InterPro" id="IPR036534">
    <property type="entry name" value="GAR_dom_sf"/>
</dbReference>
<evidence type="ECO:0000313" key="7">
    <source>
        <dbReference type="Proteomes" id="UP000799779"/>
    </source>
</evidence>
<comment type="subcellular location">
    <subcellularLocation>
        <location evidence="1">Cytoplasm</location>
        <location evidence="1">Cytoskeleton</location>
    </subcellularLocation>
</comment>
<dbReference type="Gene3D" id="3.30.920.20">
    <property type="entry name" value="Gas2-like domain"/>
    <property type="match status" value="1"/>
</dbReference>
<organism evidence="6 7">
    <name type="scientific">Amniculicola lignicola CBS 123094</name>
    <dbReference type="NCBI Taxonomy" id="1392246"/>
    <lineage>
        <taxon>Eukaryota</taxon>
        <taxon>Fungi</taxon>
        <taxon>Dikarya</taxon>
        <taxon>Ascomycota</taxon>
        <taxon>Pezizomycotina</taxon>
        <taxon>Dothideomycetes</taxon>
        <taxon>Pleosporomycetidae</taxon>
        <taxon>Pleosporales</taxon>
        <taxon>Amniculicolaceae</taxon>
        <taxon>Amniculicola</taxon>
    </lineage>
</organism>
<keyword evidence="2" id="KW-0963">Cytoplasm</keyword>
<sequence>MSGLSSPPPRFLPPISPYHRPSSPTSMSPGTRRGRTAGSSEEGHLRDLSPSTTLRAFTEKPIPFDTARDEYKIFACIESLTPAEKDLGARVARAAQRLKSWCAEIEQWGWTGTFEPPSADFREKRRRSLEMRIREHVRGDDAAETIGPLEYWGSLLSVEVEAHEIRLDEMSDELLALDVEELKQHFLGIHNVNKSRPSSAGYEATRQSYTPMGDFNILITQTLVSALPHHSKFKDGLSTWTARVSVLREAPRFLADLGTSQKAMQLGWDALEPPTDFSDAAFDKWNDAVETISGVLQEKVSDLGRRLDGLLDTLEEHEDCIPDHWIDTFEKVEADYGRWAHDSRRRVIEFDVQRRTEKQDDVAKTRESSETLALHSGPGDTTTEGPQQTVAAPEPQVPKVVEDATRSVTAFKSDIPAPENVPATHAQTYQTKPLAEEEDVDDDSIFEEGDTVIHNEPEETEGDLVLDSMHNGSASTSFSDTPIIVSPDESNELAERPRTPASRRGSVDSISSNISLTSSPPGPGDESPSLRSGFNRPARAPRPALNAAMSKRRPAKNGKDLSADIDSTPPWPPSQFSAQDSAADLERKISDILTTIPAHIRLTSHKDADNRAAKRNLANKSSKGYLRATRSISGMKSPELTLSPAKQNFDSANGPSGRKSAAAQRGENDIQLYHLTQPGKEHPIKLFIRRVGENGERVMVRVGGGWADLGEYLRQYAEHHGRRTVSEGKFEILGLEVKNPESPRPESAMSKRDRRCSGGASITSSNTTPQKKQDDSIPPVPPIPNLIGTPNGLTNNASTPSTTSSRHSWTGNEVGLSGPNSRKLDLSNEKKEWVDGMMEQAKRSVSGTMLTSKKSEHALGNQNMDRAESRSESRSQSRAGGRKPEFGDLGKIGGTKRVFLRGGGVSEH</sequence>
<dbReference type="Proteomes" id="UP000799779">
    <property type="component" value="Unassembled WGS sequence"/>
</dbReference>
<protein>
    <recommendedName>
        <fullName evidence="5">GAR domain-containing protein</fullName>
    </recommendedName>
</protein>
<dbReference type="AlphaFoldDB" id="A0A6A5W6X6"/>
<feature type="region of interest" description="Disordered" evidence="4">
    <location>
        <begin position="1"/>
        <end position="52"/>
    </location>
</feature>
<feature type="compositionally biased region" description="Polar residues" evidence="4">
    <location>
        <begin position="644"/>
        <end position="654"/>
    </location>
</feature>
<evidence type="ECO:0000313" key="6">
    <source>
        <dbReference type="EMBL" id="KAF1997683.1"/>
    </source>
</evidence>
<evidence type="ECO:0000256" key="4">
    <source>
        <dbReference type="SAM" id="MobiDB-lite"/>
    </source>
</evidence>
<feature type="compositionally biased region" description="Basic and acidic residues" evidence="4">
    <location>
        <begin position="354"/>
        <end position="369"/>
    </location>
</feature>
<reference evidence="6" key="1">
    <citation type="journal article" date="2020" name="Stud. Mycol.">
        <title>101 Dothideomycetes genomes: a test case for predicting lifestyles and emergence of pathogens.</title>
        <authorList>
            <person name="Haridas S."/>
            <person name="Albert R."/>
            <person name="Binder M."/>
            <person name="Bloem J."/>
            <person name="Labutti K."/>
            <person name="Salamov A."/>
            <person name="Andreopoulos B."/>
            <person name="Baker S."/>
            <person name="Barry K."/>
            <person name="Bills G."/>
            <person name="Bluhm B."/>
            <person name="Cannon C."/>
            <person name="Castanera R."/>
            <person name="Culley D."/>
            <person name="Daum C."/>
            <person name="Ezra D."/>
            <person name="Gonzalez J."/>
            <person name="Henrissat B."/>
            <person name="Kuo A."/>
            <person name="Liang C."/>
            <person name="Lipzen A."/>
            <person name="Lutzoni F."/>
            <person name="Magnuson J."/>
            <person name="Mondo S."/>
            <person name="Nolan M."/>
            <person name="Ohm R."/>
            <person name="Pangilinan J."/>
            <person name="Park H.-J."/>
            <person name="Ramirez L."/>
            <person name="Alfaro M."/>
            <person name="Sun H."/>
            <person name="Tritt A."/>
            <person name="Yoshinaga Y."/>
            <person name="Zwiers L.-H."/>
            <person name="Turgeon B."/>
            <person name="Goodwin S."/>
            <person name="Spatafora J."/>
            <person name="Crous P."/>
            <person name="Grigoriev I."/>
        </authorList>
    </citation>
    <scope>NUCLEOTIDE SEQUENCE</scope>
    <source>
        <strain evidence="6">CBS 123094</strain>
    </source>
</reference>
<evidence type="ECO:0000259" key="5">
    <source>
        <dbReference type="PROSITE" id="PS51460"/>
    </source>
</evidence>
<dbReference type="InterPro" id="IPR003108">
    <property type="entry name" value="GAR_dom"/>
</dbReference>